<dbReference type="RefSeq" id="WP_377138840.1">
    <property type="nucleotide sequence ID" value="NZ_JBHSFI010000006.1"/>
</dbReference>
<sequence length="319" mass="36123">MLKVRGISYLLGEAGVDDVRRDLEIIERDLHCDTVMVTGGDVERLIEAARVALDVDLAVYIRPDHTDRPRRELLERLDAVAAAAETLRREHPDRVTLLVGTELSHTVPGIVPGFRSFLRLKLILRFHRLLRRRINKRLHRLLVRTVAIARRHFQGPLTYSAAGWEDVDWSPFDLVGVSLYRGARNQATYTDRVRRLVRDNEGKPVVITEFGCGAFTGADLRGAGSFQIVDWFAEPPRIRDDHPRDESVQARYLGELIDLYDAEGVHGCFVFTFAMPDFARREDPGLDLDKAGFGVMAVTDDGVYQRKEAFGEVARRYGG</sequence>
<protein>
    <recommendedName>
        <fullName evidence="3">Abortive infection protein</fullName>
    </recommendedName>
</protein>
<proteinExistence type="predicted"/>
<dbReference type="Gene3D" id="3.20.20.80">
    <property type="entry name" value="Glycosidases"/>
    <property type="match status" value="1"/>
</dbReference>
<gene>
    <name evidence="1" type="ORF">ACFO6V_20900</name>
</gene>
<reference evidence="2" key="1">
    <citation type="journal article" date="2019" name="Int. J. Syst. Evol. Microbiol.">
        <title>The Global Catalogue of Microorganisms (GCM) 10K type strain sequencing project: providing services to taxonomists for standard genome sequencing and annotation.</title>
        <authorList>
            <consortium name="The Broad Institute Genomics Platform"/>
            <consortium name="The Broad Institute Genome Sequencing Center for Infectious Disease"/>
            <person name="Wu L."/>
            <person name="Ma J."/>
        </authorList>
    </citation>
    <scope>NUCLEOTIDE SEQUENCE [LARGE SCALE GENOMIC DNA]</scope>
    <source>
        <strain evidence="2">CCUG 42722</strain>
    </source>
</reference>
<evidence type="ECO:0000313" key="2">
    <source>
        <dbReference type="Proteomes" id="UP001596011"/>
    </source>
</evidence>
<dbReference type="SUPFAM" id="SSF51445">
    <property type="entry name" value="(Trans)glycosidases"/>
    <property type="match status" value="1"/>
</dbReference>
<comment type="caution">
    <text evidence="1">The sequence shown here is derived from an EMBL/GenBank/DDBJ whole genome shotgun (WGS) entry which is preliminary data.</text>
</comment>
<keyword evidence="2" id="KW-1185">Reference proteome</keyword>
<evidence type="ECO:0008006" key="3">
    <source>
        <dbReference type="Google" id="ProtNLM"/>
    </source>
</evidence>
<evidence type="ECO:0000313" key="1">
    <source>
        <dbReference type="EMBL" id="MFC4630718.1"/>
    </source>
</evidence>
<organism evidence="1 2">
    <name type="scientific">Promicromonospora alba</name>
    <dbReference type="NCBI Taxonomy" id="1616110"/>
    <lineage>
        <taxon>Bacteria</taxon>
        <taxon>Bacillati</taxon>
        <taxon>Actinomycetota</taxon>
        <taxon>Actinomycetes</taxon>
        <taxon>Micrococcales</taxon>
        <taxon>Promicromonosporaceae</taxon>
        <taxon>Promicromonospora</taxon>
    </lineage>
</organism>
<name>A0ABV9HLE5_9MICO</name>
<dbReference type="InterPro" id="IPR017853">
    <property type="entry name" value="GH"/>
</dbReference>
<dbReference type="EMBL" id="JBHSFI010000006">
    <property type="protein sequence ID" value="MFC4630718.1"/>
    <property type="molecule type" value="Genomic_DNA"/>
</dbReference>
<accession>A0ABV9HLE5</accession>
<dbReference type="Proteomes" id="UP001596011">
    <property type="component" value="Unassembled WGS sequence"/>
</dbReference>